<dbReference type="AlphaFoldDB" id="A0A0F9WKM7"/>
<feature type="transmembrane region" description="Helical" evidence="1">
    <location>
        <begin position="100"/>
        <end position="124"/>
    </location>
</feature>
<protein>
    <submittedName>
        <fullName evidence="2">Uncharacterized protein</fullName>
    </submittedName>
</protein>
<gene>
    <name evidence="2" type="ORF">LCGC14_0267470</name>
</gene>
<keyword evidence="1" id="KW-0472">Membrane</keyword>
<keyword evidence="1" id="KW-0812">Transmembrane</keyword>
<sequence length="125" mass="14140">MSVVDEGERRCPGCRQEVTVENILVHMDCLENLMTAFRAARLERGHATSLEIEIEVNDERLRNSLLNYRAGMESLMVAYGEGIRRHNREAIRMYARHRGLIHIVSVALGAFVGSFIGLGIINLLF</sequence>
<reference evidence="2" key="1">
    <citation type="journal article" date="2015" name="Nature">
        <title>Complex archaea that bridge the gap between prokaryotes and eukaryotes.</title>
        <authorList>
            <person name="Spang A."/>
            <person name="Saw J.H."/>
            <person name="Jorgensen S.L."/>
            <person name="Zaremba-Niedzwiedzka K."/>
            <person name="Martijn J."/>
            <person name="Lind A.E."/>
            <person name="van Eijk R."/>
            <person name="Schleper C."/>
            <person name="Guy L."/>
            <person name="Ettema T.J."/>
        </authorList>
    </citation>
    <scope>NUCLEOTIDE SEQUENCE</scope>
</reference>
<name>A0A0F9WKM7_9ZZZZ</name>
<keyword evidence="1" id="KW-1133">Transmembrane helix</keyword>
<organism evidence="2">
    <name type="scientific">marine sediment metagenome</name>
    <dbReference type="NCBI Taxonomy" id="412755"/>
    <lineage>
        <taxon>unclassified sequences</taxon>
        <taxon>metagenomes</taxon>
        <taxon>ecological metagenomes</taxon>
    </lineage>
</organism>
<evidence type="ECO:0000256" key="1">
    <source>
        <dbReference type="SAM" id="Phobius"/>
    </source>
</evidence>
<dbReference type="EMBL" id="LAZR01000146">
    <property type="protein sequence ID" value="KKN86571.1"/>
    <property type="molecule type" value="Genomic_DNA"/>
</dbReference>
<comment type="caution">
    <text evidence="2">The sequence shown here is derived from an EMBL/GenBank/DDBJ whole genome shotgun (WGS) entry which is preliminary data.</text>
</comment>
<proteinExistence type="predicted"/>
<evidence type="ECO:0000313" key="2">
    <source>
        <dbReference type="EMBL" id="KKN86571.1"/>
    </source>
</evidence>
<accession>A0A0F9WKM7</accession>